<keyword evidence="2" id="KW-1185">Reference proteome</keyword>
<gene>
    <name evidence="1" type="ORF">E2C01_052082</name>
</gene>
<proteinExistence type="predicted"/>
<evidence type="ECO:0000313" key="1">
    <source>
        <dbReference type="EMBL" id="MPC58087.1"/>
    </source>
</evidence>
<comment type="caution">
    <text evidence="1">The sequence shown here is derived from an EMBL/GenBank/DDBJ whole genome shotgun (WGS) entry which is preliminary data.</text>
</comment>
<evidence type="ECO:0000313" key="2">
    <source>
        <dbReference type="Proteomes" id="UP000324222"/>
    </source>
</evidence>
<dbReference type="AlphaFoldDB" id="A0A5B7GLE6"/>
<name>A0A5B7GLE6_PORTR</name>
<accession>A0A5B7GLE6</accession>
<reference evidence="1 2" key="1">
    <citation type="submission" date="2019-05" db="EMBL/GenBank/DDBJ databases">
        <title>Another draft genome of Portunus trituberculatus and its Hox gene families provides insights of decapod evolution.</title>
        <authorList>
            <person name="Jeong J.-H."/>
            <person name="Song I."/>
            <person name="Kim S."/>
            <person name="Choi T."/>
            <person name="Kim D."/>
            <person name="Ryu S."/>
            <person name="Kim W."/>
        </authorList>
    </citation>
    <scope>NUCLEOTIDE SEQUENCE [LARGE SCALE GENOMIC DNA]</scope>
    <source>
        <tissue evidence="1">Muscle</tissue>
    </source>
</reference>
<dbReference type="EMBL" id="VSRR010015360">
    <property type="protein sequence ID" value="MPC58087.1"/>
    <property type="molecule type" value="Genomic_DNA"/>
</dbReference>
<dbReference type="Proteomes" id="UP000324222">
    <property type="component" value="Unassembled WGS sequence"/>
</dbReference>
<protein>
    <submittedName>
        <fullName evidence="1">Uncharacterized protein</fullName>
    </submittedName>
</protein>
<sequence length="87" mass="9398">MTVLNVCTRTPAPLFQESLVFLAGDWAKDAGRTFGADPARYFQRLKNFESPAGLAACSPASTPLPRPSASCRPLRRYRLAPAASMSP</sequence>
<organism evidence="1 2">
    <name type="scientific">Portunus trituberculatus</name>
    <name type="common">Swimming crab</name>
    <name type="synonym">Neptunus trituberculatus</name>
    <dbReference type="NCBI Taxonomy" id="210409"/>
    <lineage>
        <taxon>Eukaryota</taxon>
        <taxon>Metazoa</taxon>
        <taxon>Ecdysozoa</taxon>
        <taxon>Arthropoda</taxon>
        <taxon>Crustacea</taxon>
        <taxon>Multicrustacea</taxon>
        <taxon>Malacostraca</taxon>
        <taxon>Eumalacostraca</taxon>
        <taxon>Eucarida</taxon>
        <taxon>Decapoda</taxon>
        <taxon>Pleocyemata</taxon>
        <taxon>Brachyura</taxon>
        <taxon>Eubrachyura</taxon>
        <taxon>Portunoidea</taxon>
        <taxon>Portunidae</taxon>
        <taxon>Portuninae</taxon>
        <taxon>Portunus</taxon>
    </lineage>
</organism>